<feature type="transmembrane region" description="Helical" evidence="13">
    <location>
        <begin position="20"/>
        <end position="39"/>
    </location>
</feature>
<dbReference type="Gene3D" id="1.20.950.20">
    <property type="entry name" value="Transmembrane di-heme cytochromes, Chain C"/>
    <property type="match status" value="1"/>
</dbReference>
<dbReference type="GO" id="GO:0009055">
    <property type="term" value="F:electron transfer activity"/>
    <property type="evidence" value="ECO:0007669"/>
    <property type="project" value="InterPro"/>
</dbReference>
<evidence type="ECO:0000256" key="1">
    <source>
        <dbReference type="ARBA" id="ARBA00001970"/>
    </source>
</evidence>
<dbReference type="Proteomes" id="UP000048926">
    <property type="component" value="Unassembled WGS sequence"/>
</dbReference>
<keyword evidence="6 13" id="KW-0812">Transmembrane</keyword>
<organism evidence="15 16">
    <name type="scientific">Roseibium aggregatum</name>
    <dbReference type="NCBI Taxonomy" id="187304"/>
    <lineage>
        <taxon>Bacteria</taxon>
        <taxon>Pseudomonadati</taxon>
        <taxon>Pseudomonadota</taxon>
        <taxon>Alphaproteobacteria</taxon>
        <taxon>Hyphomicrobiales</taxon>
        <taxon>Stappiaceae</taxon>
        <taxon>Roseibium</taxon>
    </lineage>
</organism>
<dbReference type="RefSeq" id="WP_055661644.1">
    <property type="nucleotide sequence ID" value="NZ_CXST01000011.1"/>
</dbReference>
<keyword evidence="9 13" id="KW-1133">Transmembrane helix</keyword>
<dbReference type="OrthoDB" id="8156287at2"/>
<dbReference type="Pfam" id="PF01292">
    <property type="entry name" value="Ni_hydr_CYTB"/>
    <property type="match status" value="1"/>
</dbReference>
<evidence type="ECO:0000256" key="9">
    <source>
        <dbReference type="ARBA" id="ARBA00022989"/>
    </source>
</evidence>
<name>A0A0M6YD51_9HYPH</name>
<evidence type="ECO:0000256" key="8">
    <source>
        <dbReference type="ARBA" id="ARBA00022982"/>
    </source>
</evidence>
<comment type="cofactor">
    <cofactor evidence="1">
        <name>heme b</name>
        <dbReference type="ChEBI" id="CHEBI:60344"/>
    </cofactor>
</comment>
<keyword evidence="3" id="KW-0813">Transport</keyword>
<evidence type="ECO:0000256" key="5">
    <source>
        <dbReference type="ARBA" id="ARBA00022617"/>
    </source>
</evidence>
<dbReference type="GO" id="GO:0022904">
    <property type="term" value="P:respiratory electron transport chain"/>
    <property type="evidence" value="ECO:0007669"/>
    <property type="project" value="InterPro"/>
</dbReference>
<evidence type="ECO:0000256" key="10">
    <source>
        <dbReference type="ARBA" id="ARBA00023004"/>
    </source>
</evidence>
<accession>A0A0M6YD51</accession>
<feature type="transmembrane region" description="Helical" evidence="13">
    <location>
        <begin position="131"/>
        <end position="152"/>
    </location>
</feature>
<sequence>MLEFENTSQTAHRYTRLQIVLHWLVVILIAEQWFTSKAIPRTHSPFLPPSKTDLLMHMAHNYAGMVIGLLMTVRLGLWILNPRQVDAGRRSWQSKTASTVHWALYLSVLGQASTGFVSSYLWQGAVPFHQMFWNLTLTLVTLHVLAAAYHLVRGDDVVRKMVPWPSKQ</sequence>
<keyword evidence="11 13" id="KW-0472">Membrane</keyword>
<feature type="transmembrane region" description="Helical" evidence="13">
    <location>
        <begin position="102"/>
        <end position="125"/>
    </location>
</feature>
<evidence type="ECO:0000256" key="3">
    <source>
        <dbReference type="ARBA" id="ARBA00022448"/>
    </source>
</evidence>
<keyword evidence="16" id="KW-1185">Reference proteome</keyword>
<evidence type="ECO:0000256" key="2">
    <source>
        <dbReference type="ARBA" id="ARBA00004651"/>
    </source>
</evidence>
<proteinExistence type="inferred from homology"/>
<dbReference type="GO" id="GO:0020037">
    <property type="term" value="F:heme binding"/>
    <property type="evidence" value="ECO:0007669"/>
    <property type="project" value="TreeGrafter"/>
</dbReference>
<evidence type="ECO:0000256" key="11">
    <source>
        <dbReference type="ARBA" id="ARBA00023136"/>
    </source>
</evidence>
<evidence type="ECO:0000313" key="15">
    <source>
        <dbReference type="EMBL" id="CTQ47634.1"/>
    </source>
</evidence>
<evidence type="ECO:0000256" key="7">
    <source>
        <dbReference type="ARBA" id="ARBA00022723"/>
    </source>
</evidence>
<keyword evidence="10" id="KW-0408">Iron</keyword>
<evidence type="ECO:0000256" key="12">
    <source>
        <dbReference type="ARBA" id="ARBA00037975"/>
    </source>
</evidence>
<dbReference type="PANTHER" id="PTHR30529:SF3">
    <property type="entry name" value="CYTOCHROME B561 HOMOLOG 1"/>
    <property type="match status" value="1"/>
</dbReference>
<dbReference type="EMBL" id="CXST01000011">
    <property type="protein sequence ID" value="CTQ47634.1"/>
    <property type="molecule type" value="Genomic_DNA"/>
</dbReference>
<dbReference type="SUPFAM" id="SSF81342">
    <property type="entry name" value="Transmembrane di-heme cytochromes"/>
    <property type="match status" value="1"/>
</dbReference>
<evidence type="ECO:0000259" key="14">
    <source>
        <dbReference type="Pfam" id="PF01292"/>
    </source>
</evidence>
<dbReference type="InterPro" id="IPR052168">
    <property type="entry name" value="Cytochrome_b561_oxidase"/>
</dbReference>
<feature type="transmembrane region" description="Helical" evidence="13">
    <location>
        <begin position="59"/>
        <end position="81"/>
    </location>
</feature>
<gene>
    <name evidence="15" type="primary">yodB</name>
    <name evidence="15" type="ORF">LAL4801_06096</name>
</gene>
<protein>
    <recommendedName>
        <fullName evidence="14">Cytochrome b561 bacterial/Ni-hydrogenase domain-containing protein</fullName>
    </recommendedName>
</protein>
<comment type="similarity">
    <text evidence="12">Belongs to the cytochrome b561 family.</text>
</comment>
<keyword evidence="5" id="KW-0349">Heme</keyword>
<dbReference type="GO" id="GO:0046872">
    <property type="term" value="F:metal ion binding"/>
    <property type="evidence" value="ECO:0007669"/>
    <property type="project" value="UniProtKB-KW"/>
</dbReference>
<comment type="subcellular location">
    <subcellularLocation>
        <location evidence="2">Cell membrane</location>
        <topology evidence="2">Multi-pass membrane protein</topology>
    </subcellularLocation>
</comment>
<evidence type="ECO:0000256" key="13">
    <source>
        <dbReference type="SAM" id="Phobius"/>
    </source>
</evidence>
<evidence type="ECO:0000256" key="4">
    <source>
        <dbReference type="ARBA" id="ARBA00022475"/>
    </source>
</evidence>
<evidence type="ECO:0000313" key="16">
    <source>
        <dbReference type="Proteomes" id="UP000048926"/>
    </source>
</evidence>
<evidence type="ECO:0000256" key="6">
    <source>
        <dbReference type="ARBA" id="ARBA00022692"/>
    </source>
</evidence>
<dbReference type="GO" id="GO:0005886">
    <property type="term" value="C:plasma membrane"/>
    <property type="evidence" value="ECO:0007669"/>
    <property type="project" value="UniProtKB-SubCell"/>
</dbReference>
<feature type="domain" description="Cytochrome b561 bacterial/Ni-hydrogenase" evidence="14">
    <location>
        <begin position="13"/>
        <end position="163"/>
    </location>
</feature>
<keyword evidence="8" id="KW-0249">Electron transport</keyword>
<reference evidence="16" key="1">
    <citation type="submission" date="2015-07" db="EMBL/GenBank/DDBJ databases">
        <authorList>
            <person name="Rodrigo-Torres Lidia"/>
            <person name="Arahal R.David."/>
        </authorList>
    </citation>
    <scope>NUCLEOTIDE SEQUENCE [LARGE SCALE GENOMIC DNA]</scope>
    <source>
        <strain evidence="16">CECT 4801</strain>
    </source>
</reference>
<dbReference type="InterPro" id="IPR016174">
    <property type="entry name" value="Di-haem_cyt_TM"/>
</dbReference>
<keyword evidence="7" id="KW-0479">Metal-binding</keyword>
<dbReference type="AlphaFoldDB" id="A0A0M6YD51"/>
<dbReference type="InterPro" id="IPR011577">
    <property type="entry name" value="Cyt_b561_bac/Ni-Hgenase"/>
</dbReference>
<keyword evidence="4" id="KW-1003">Cell membrane</keyword>
<dbReference type="PANTHER" id="PTHR30529">
    <property type="entry name" value="CYTOCHROME B561"/>
    <property type="match status" value="1"/>
</dbReference>